<evidence type="ECO:0000256" key="9">
    <source>
        <dbReference type="SAM" id="MobiDB-lite"/>
    </source>
</evidence>
<feature type="compositionally biased region" description="Basic and acidic residues" evidence="9">
    <location>
        <begin position="287"/>
        <end position="308"/>
    </location>
</feature>
<keyword evidence="8" id="KW-0010">Activator</keyword>
<keyword evidence="6 8" id="KW-0539">Nucleus</keyword>
<evidence type="ECO:0000256" key="2">
    <source>
        <dbReference type="ARBA" id="ARBA00009626"/>
    </source>
</evidence>
<sequence>MDAVLKKSLDAIEVSLASLIDSVANDDPSADAAAALVAADDDLSSSLEQLVIHQTNHQRLLHLRALSSALDSELSTLLTTLSHARTELQSAPTTVFPANARPVEYDALLSYATKISKFTRPPTHLRSQPAPPPPTGTYDAAATQTTGDAAAAGSSTQQAGSSTALVLKSDINGNNNNINTATSGGANPPNTTTAEPTTGNAATRPTAEDIAMLDPTAGMPFVPWPTEEIMKRGILANMGSLEAMADAAANAAPPEAAQNADNTAAVAAATTAQTAAPAGGERQVMSEADKERAREEAARREAERRQKEQEVFQTLDLYVSDSD</sequence>
<reference evidence="10 11" key="1">
    <citation type="submission" date="2019-10" db="EMBL/GenBank/DDBJ databases">
        <authorList>
            <person name="Palmer J.M."/>
        </authorList>
    </citation>
    <scope>NUCLEOTIDE SEQUENCE [LARGE SCALE GENOMIC DNA]</scope>
    <source>
        <strain evidence="10 11">TWF730</strain>
    </source>
</reference>
<evidence type="ECO:0000256" key="6">
    <source>
        <dbReference type="ARBA" id="ARBA00023242"/>
    </source>
</evidence>
<accession>A0AAV9U167</accession>
<evidence type="ECO:0000313" key="11">
    <source>
        <dbReference type="Proteomes" id="UP001373714"/>
    </source>
</evidence>
<feature type="region of interest" description="Disordered" evidence="9">
    <location>
        <begin position="119"/>
        <end position="141"/>
    </location>
</feature>
<dbReference type="Pfam" id="PF10018">
    <property type="entry name" value="Med4"/>
    <property type="match status" value="1"/>
</dbReference>
<evidence type="ECO:0000313" key="10">
    <source>
        <dbReference type="EMBL" id="KAK6331501.1"/>
    </source>
</evidence>
<dbReference type="EMBL" id="JAVHNS010000018">
    <property type="protein sequence ID" value="KAK6331501.1"/>
    <property type="molecule type" value="Genomic_DNA"/>
</dbReference>
<proteinExistence type="inferred from homology"/>
<evidence type="ECO:0000256" key="7">
    <source>
        <dbReference type="ARBA" id="ARBA00031257"/>
    </source>
</evidence>
<evidence type="ECO:0000256" key="3">
    <source>
        <dbReference type="ARBA" id="ARBA00020629"/>
    </source>
</evidence>
<evidence type="ECO:0000256" key="8">
    <source>
        <dbReference type="RuleBase" id="RU364141"/>
    </source>
</evidence>
<gene>
    <name evidence="8" type="primary">MED4</name>
    <name evidence="10" type="ORF">TWF730_004583</name>
</gene>
<feature type="compositionally biased region" description="Low complexity" evidence="9">
    <location>
        <begin position="176"/>
        <end position="203"/>
    </location>
</feature>
<comment type="function">
    <text evidence="8">Component of the Mediator complex, a coactivator involved in the regulated transcription of nearly all RNA polymerase II-dependent genes. Mediator functions as a bridge to convey information from gene-specific regulatory proteins to the basal RNA polymerase II transcription machinery. Mediator is recruited to promoters by direct interactions with regulatory proteins and serves as a scaffold for the assembly of a functional preinitiation complex with RNA polymerase II and the general transcription factors.</text>
</comment>
<evidence type="ECO:0000256" key="1">
    <source>
        <dbReference type="ARBA" id="ARBA00004123"/>
    </source>
</evidence>
<feature type="region of interest" description="Disordered" evidence="9">
    <location>
        <begin position="176"/>
        <end position="204"/>
    </location>
</feature>
<evidence type="ECO:0000256" key="5">
    <source>
        <dbReference type="ARBA" id="ARBA00023163"/>
    </source>
</evidence>
<organism evidence="10 11">
    <name type="scientific">Orbilia blumenaviensis</name>
    <dbReference type="NCBI Taxonomy" id="1796055"/>
    <lineage>
        <taxon>Eukaryota</taxon>
        <taxon>Fungi</taxon>
        <taxon>Dikarya</taxon>
        <taxon>Ascomycota</taxon>
        <taxon>Pezizomycotina</taxon>
        <taxon>Orbiliomycetes</taxon>
        <taxon>Orbiliales</taxon>
        <taxon>Orbiliaceae</taxon>
        <taxon>Orbilia</taxon>
    </lineage>
</organism>
<keyword evidence="5 8" id="KW-0804">Transcription</keyword>
<dbReference type="Proteomes" id="UP001373714">
    <property type="component" value="Unassembled WGS sequence"/>
</dbReference>
<dbReference type="AlphaFoldDB" id="A0AAV9U167"/>
<comment type="subunit">
    <text evidence="8">Component of the Mediator complex.</text>
</comment>
<feature type="compositionally biased region" description="Low complexity" evidence="9">
    <location>
        <begin position="252"/>
        <end position="278"/>
    </location>
</feature>
<comment type="similarity">
    <text evidence="2 8">Belongs to the Mediator complex subunit 4 family.</text>
</comment>
<comment type="caution">
    <text evidence="10">The sequence shown here is derived from an EMBL/GenBank/DDBJ whole genome shotgun (WGS) entry which is preliminary data.</text>
</comment>
<dbReference type="GO" id="GO:0006357">
    <property type="term" value="P:regulation of transcription by RNA polymerase II"/>
    <property type="evidence" value="ECO:0007669"/>
    <property type="project" value="InterPro"/>
</dbReference>
<protein>
    <recommendedName>
        <fullName evidence="3 8">Mediator of RNA polymerase II transcription subunit 4</fullName>
    </recommendedName>
    <alternativeName>
        <fullName evidence="7 8">Mediator complex subunit 4</fullName>
    </alternativeName>
</protein>
<name>A0AAV9U167_9PEZI</name>
<dbReference type="InterPro" id="IPR019258">
    <property type="entry name" value="Mediator_Med4"/>
</dbReference>
<comment type="subcellular location">
    <subcellularLocation>
        <location evidence="1 8">Nucleus</location>
    </subcellularLocation>
</comment>
<keyword evidence="11" id="KW-1185">Reference proteome</keyword>
<keyword evidence="4 8" id="KW-0805">Transcription regulation</keyword>
<dbReference type="GO" id="GO:0003712">
    <property type="term" value="F:transcription coregulator activity"/>
    <property type="evidence" value="ECO:0007669"/>
    <property type="project" value="InterPro"/>
</dbReference>
<dbReference type="GO" id="GO:0016592">
    <property type="term" value="C:mediator complex"/>
    <property type="evidence" value="ECO:0007669"/>
    <property type="project" value="InterPro"/>
</dbReference>
<evidence type="ECO:0000256" key="4">
    <source>
        <dbReference type="ARBA" id="ARBA00023015"/>
    </source>
</evidence>
<feature type="region of interest" description="Disordered" evidence="9">
    <location>
        <begin position="252"/>
        <end position="308"/>
    </location>
</feature>